<reference evidence="1 2" key="1">
    <citation type="submission" date="2018-09" db="EMBL/GenBank/DDBJ databases">
        <title>Draft genome sequence of Rhodopseudomonas palustris 2.1.18.</title>
        <authorList>
            <person name="Robertson S.L."/>
            <person name="Meyer T.E."/>
            <person name="Kyndt J.A."/>
        </authorList>
    </citation>
    <scope>NUCLEOTIDE SEQUENCE [LARGE SCALE GENOMIC DNA]</scope>
    <source>
        <strain evidence="1 2">2.1.18</strain>
    </source>
</reference>
<accession>A0A418VDQ0</accession>
<evidence type="ECO:0000313" key="2">
    <source>
        <dbReference type="Proteomes" id="UP000285523"/>
    </source>
</evidence>
<comment type="caution">
    <text evidence="1">The sequence shown here is derived from an EMBL/GenBank/DDBJ whole genome shotgun (WGS) entry which is preliminary data.</text>
</comment>
<protein>
    <submittedName>
        <fullName evidence="1">Uncharacterized protein</fullName>
    </submittedName>
</protein>
<dbReference type="Proteomes" id="UP000285523">
    <property type="component" value="Unassembled WGS sequence"/>
</dbReference>
<dbReference type="EMBL" id="QYYD01000011">
    <property type="protein sequence ID" value="RJF74296.1"/>
    <property type="molecule type" value="Genomic_DNA"/>
</dbReference>
<organism evidence="1 2">
    <name type="scientific">Rhodopseudomonas palustris</name>
    <dbReference type="NCBI Taxonomy" id="1076"/>
    <lineage>
        <taxon>Bacteria</taxon>
        <taxon>Pseudomonadati</taxon>
        <taxon>Pseudomonadota</taxon>
        <taxon>Alphaproteobacteria</taxon>
        <taxon>Hyphomicrobiales</taxon>
        <taxon>Nitrobacteraceae</taxon>
        <taxon>Rhodopseudomonas</taxon>
    </lineage>
</organism>
<dbReference type="OrthoDB" id="7220707at2"/>
<proteinExistence type="predicted"/>
<dbReference type="RefSeq" id="WP_119856870.1">
    <property type="nucleotide sequence ID" value="NZ_QYYD01000011.1"/>
</dbReference>
<dbReference type="AlphaFoldDB" id="A0A418VDQ0"/>
<gene>
    <name evidence="1" type="ORF">D4Q52_12380</name>
</gene>
<evidence type="ECO:0000313" key="1">
    <source>
        <dbReference type="EMBL" id="RJF74296.1"/>
    </source>
</evidence>
<name>A0A418VDQ0_RHOPL</name>
<sequence length="82" mass="8511">MADVTYYVALPFRASDDGVVAGEPAECQSASGAIRRAEALARLAENAGAVAFSRTGDPLIGEFQDAVLIKAFGEVPSEFAGF</sequence>